<dbReference type="PROSITE" id="PS50885">
    <property type="entry name" value="HAMP"/>
    <property type="match status" value="1"/>
</dbReference>
<dbReference type="PANTHER" id="PTHR44936:SF5">
    <property type="entry name" value="SENSOR HISTIDINE KINASE ENVZ"/>
    <property type="match status" value="1"/>
</dbReference>
<comment type="catalytic activity">
    <reaction evidence="1">
        <text>ATP + protein L-histidine = ADP + protein N-phospho-L-histidine.</text>
        <dbReference type="EC" id="2.7.13.3"/>
    </reaction>
</comment>
<evidence type="ECO:0000259" key="16">
    <source>
        <dbReference type="PROSITE" id="PS50109"/>
    </source>
</evidence>
<dbReference type="SUPFAM" id="SSF47384">
    <property type="entry name" value="Homodimeric domain of signal transducing histidine kinase"/>
    <property type="match status" value="1"/>
</dbReference>
<dbReference type="RefSeq" id="WP_104469634.1">
    <property type="nucleotide sequence ID" value="NZ_FYDG01000001.1"/>
</dbReference>
<dbReference type="InterPro" id="IPR003661">
    <property type="entry name" value="HisK_dim/P_dom"/>
</dbReference>
<keyword evidence="12 15" id="KW-1133">Transmembrane helix</keyword>
<keyword evidence="10 18" id="KW-0418">Kinase</keyword>
<evidence type="ECO:0000256" key="2">
    <source>
        <dbReference type="ARBA" id="ARBA00004429"/>
    </source>
</evidence>
<dbReference type="PANTHER" id="PTHR44936">
    <property type="entry name" value="SENSOR PROTEIN CREC"/>
    <property type="match status" value="1"/>
</dbReference>
<dbReference type="Pfam" id="PF00512">
    <property type="entry name" value="HisKA"/>
    <property type="match status" value="1"/>
</dbReference>
<keyword evidence="19" id="KW-1185">Reference proteome</keyword>
<keyword evidence="9" id="KW-0547">Nucleotide-binding</keyword>
<evidence type="ECO:0000256" key="14">
    <source>
        <dbReference type="ARBA" id="ARBA00023136"/>
    </source>
</evidence>
<dbReference type="EMBL" id="FYDG01000001">
    <property type="protein sequence ID" value="SNB56567.1"/>
    <property type="molecule type" value="Genomic_DNA"/>
</dbReference>
<dbReference type="Proteomes" id="UP000198418">
    <property type="component" value="Unassembled WGS sequence"/>
</dbReference>
<dbReference type="InterPro" id="IPR036097">
    <property type="entry name" value="HisK_dim/P_sf"/>
</dbReference>
<keyword evidence="4" id="KW-1003">Cell membrane</keyword>
<dbReference type="InterPro" id="IPR050980">
    <property type="entry name" value="2C_sensor_his_kinase"/>
</dbReference>
<protein>
    <recommendedName>
        <fullName evidence="3">histidine kinase</fullName>
        <ecNumber evidence="3">2.7.13.3</ecNumber>
    </recommendedName>
</protein>
<dbReference type="CDD" id="cd00082">
    <property type="entry name" value="HisKA"/>
    <property type="match status" value="1"/>
</dbReference>
<keyword evidence="6" id="KW-0597">Phosphoprotein</keyword>
<dbReference type="OrthoDB" id="9804645at2"/>
<keyword evidence="14 15" id="KW-0472">Membrane</keyword>
<reference evidence="19" key="1">
    <citation type="submission" date="2017-06" db="EMBL/GenBank/DDBJ databases">
        <authorList>
            <person name="Varghese N."/>
            <person name="Submissions S."/>
        </authorList>
    </citation>
    <scope>NUCLEOTIDE SEQUENCE [LARGE SCALE GENOMIC DNA]</scope>
    <source>
        <strain evidence="19">DSM 137</strain>
    </source>
</reference>
<evidence type="ECO:0000259" key="17">
    <source>
        <dbReference type="PROSITE" id="PS50885"/>
    </source>
</evidence>
<comment type="subcellular location">
    <subcellularLocation>
        <location evidence="2">Cell inner membrane</location>
        <topology evidence="2">Multi-pass membrane protein</topology>
    </subcellularLocation>
</comment>
<dbReference type="GO" id="GO:0005524">
    <property type="term" value="F:ATP binding"/>
    <property type="evidence" value="ECO:0007669"/>
    <property type="project" value="UniProtKB-KW"/>
</dbReference>
<dbReference type="Pfam" id="PF02518">
    <property type="entry name" value="HATPase_c"/>
    <property type="match status" value="1"/>
</dbReference>
<dbReference type="Gene3D" id="3.30.565.10">
    <property type="entry name" value="Histidine kinase-like ATPase, C-terminal domain"/>
    <property type="match status" value="1"/>
</dbReference>
<evidence type="ECO:0000256" key="15">
    <source>
        <dbReference type="SAM" id="Phobius"/>
    </source>
</evidence>
<keyword evidence="8 15" id="KW-0812">Transmembrane</keyword>
<evidence type="ECO:0000313" key="18">
    <source>
        <dbReference type="EMBL" id="SNB56567.1"/>
    </source>
</evidence>
<name>A0A212QBG5_RHOAC</name>
<dbReference type="InterPro" id="IPR004358">
    <property type="entry name" value="Sig_transdc_His_kin-like_C"/>
</dbReference>
<dbReference type="SMART" id="SM00388">
    <property type="entry name" value="HisKA"/>
    <property type="match status" value="1"/>
</dbReference>
<evidence type="ECO:0000256" key="9">
    <source>
        <dbReference type="ARBA" id="ARBA00022741"/>
    </source>
</evidence>
<proteinExistence type="predicted"/>
<organism evidence="18 19">
    <name type="scientific">Rhodoblastus acidophilus</name>
    <name type="common">Rhodopseudomonas acidophila</name>
    <dbReference type="NCBI Taxonomy" id="1074"/>
    <lineage>
        <taxon>Bacteria</taxon>
        <taxon>Pseudomonadati</taxon>
        <taxon>Pseudomonadota</taxon>
        <taxon>Alphaproteobacteria</taxon>
        <taxon>Hyphomicrobiales</taxon>
        <taxon>Rhodoblastaceae</taxon>
        <taxon>Rhodoblastus</taxon>
    </lineage>
</organism>
<dbReference type="SMART" id="SM00304">
    <property type="entry name" value="HAMP"/>
    <property type="match status" value="1"/>
</dbReference>
<dbReference type="PRINTS" id="PR00344">
    <property type="entry name" value="BCTRLSENSOR"/>
</dbReference>
<evidence type="ECO:0000256" key="5">
    <source>
        <dbReference type="ARBA" id="ARBA00022519"/>
    </source>
</evidence>
<dbReference type="Pfam" id="PF00672">
    <property type="entry name" value="HAMP"/>
    <property type="match status" value="1"/>
</dbReference>
<dbReference type="EC" id="2.7.13.3" evidence="3"/>
<evidence type="ECO:0000256" key="11">
    <source>
        <dbReference type="ARBA" id="ARBA00022840"/>
    </source>
</evidence>
<evidence type="ECO:0000256" key="6">
    <source>
        <dbReference type="ARBA" id="ARBA00022553"/>
    </source>
</evidence>
<dbReference type="Gene3D" id="1.10.287.130">
    <property type="match status" value="1"/>
</dbReference>
<evidence type="ECO:0000256" key="10">
    <source>
        <dbReference type="ARBA" id="ARBA00022777"/>
    </source>
</evidence>
<evidence type="ECO:0000256" key="3">
    <source>
        <dbReference type="ARBA" id="ARBA00012438"/>
    </source>
</evidence>
<evidence type="ECO:0000256" key="7">
    <source>
        <dbReference type="ARBA" id="ARBA00022679"/>
    </source>
</evidence>
<evidence type="ECO:0000256" key="13">
    <source>
        <dbReference type="ARBA" id="ARBA00023012"/>
    </source>
</evidence>
<evidence type="ECO:0000256" key="12">
    <source>
        <dbReference type="ARBA" id="ARBA00022989"/>
    </source>
</evidence>
<dbReference type="GO" id="GO:0000155">
    <property type="term" value="F:phosphorelay sensor kinase activity"/>
    <property type="evidence" value="ECO:0007669"/>
    <property type="project" value="InterPro"/>
</dbReference>
<dbReference type="InterPro" id="IPR005467">
    <property type="entry name" value="His_kinase_dom"/>
</dbReference>
<dbReference type="GO" id="GO:0005886">
    <property type="term" value="C:plasma membrane"/>
    <property type="evidence" value="ECO:0007669"/>
    <property type="project" value="UniProtKB-SubCell"/>
</dbReference>
<keyword evidence="5" id="KW-0997">Cell inner membrane</keyword>
<keyword evidence="11" id="KW-0067">ATP-binding</keyword>
<keyword evidence="7" id="KW-0808">Transferase</keyword>
<evidence type="ECO:0000313" key="19">
    <source>
        <dbReference type="Proteomes" id="UP000198418"/>
    </source>
</evidence>
<feature type="transmembrane region" description="Helical" evidence="15">
    <location>
        <begin position="190"/>
        <end position="211"/>
    </location>
</feature>
<sequence length="474" mass="50913">MLVPPWRRMGFRIAVTIILALLAIQSLNLLAFRFAPRPGPRPYSARVIAKILAAEAPRAFAAPPGPVAVADPGAARLITLRRVERFDGGRAIDGRAPDDLRALAATLKARAPEIVEIRDAADVPFPFGWFALFGLGPPGPPPGFASPEGAALDETSPDVGYFGPLEFALRESSGAWLIVGDAREPGFVRAFPLMSLLASLLAVFVLAQIFAGRETRPLRALAETAELIGRDRGHVRAPLGGSHEVTAVGEALNRMQDRIAAFLDERRLMLAALSHDLRTPLTRMRLAAREIPDPAQRRELIAEIEEMRQLVEATLRFAREDADDEPRRATDIAVLAQSLCDDIADHGGHAVYHGPDHCILDAQSLALKRALANVIENACKFGEQAEVTLADLGDAARIEIADRGPGVPADLREEVFAPFRRLETGETHSGSGLGLTIARDAVLAQGGSIRLGDGDSGGLRVTILLPRRGSAPTR</sequence>
<evidence type="ECO:0000256" key="1">
    <source>
        <dbReference type="ARBA" id="ARBA00000085"/>
    </source>
</evidence>
<dbReference type="CDD" id="cd06225">
    <property type="entry name" value="HAMP"/>
    <property type="match status" value="1"/>
</dbReference>
<dbReference type="AlphaFoldDB" id="A0A212QBG5"/>
<dbReference type="InterPro" id="IPR003594">
    <property type="entry name" value="HATPase_dom"/>
</dbReference>
<evidence type="ECO:0000256" key="4">
    <source>
        <dbReference type="ARBA" id="ARBA00022475"/>
    </source>
</evidence>
<dbReference type="CDD" id="cd00075">
    <property type="entry name" value="HATPase"/>
    <property type="match status" value="1"/>
</dbReference>
<dbReference type="PROSITE" id="PS50109">
    <property type="entry name" value="HIS_KIN"/>
    <property type="match status" value="1"/>
</dbReference>
<dbReference type="InterPro" id="IPR003660">
    <property type="entry name" value="HAMP_dom"/>
</dbReference>
<feature type="domain" description="HAMP" evidence="17">
    <location>
        <begin position="212"/>
        <end position="264"/>
    </location>
</feature>
<accession>A0A212QBG5</accession>
<evidence type="ECO:0000256" key="8">
    <source>
        <dbReference type="ARBA" id="ARBA00022692"/>
    </source>
</evidence>
<dbReference type="InterPro" id="IPR036890">
    <property type="entry name" value="HATPase_C_sf"/>
</dbReference>
<dbReference type="SUPFAM" id="SSF55874">
    <property type="entry name" value="ATPase domain of HSP90 chaperone/DNA topoisomerase II/histidine kinase"/>
    <property type="match status" value="1"/>
</dbReference>
<feature type="domain" description="Histidine kinase" evidence="16">
    <location>
        <begin position="272"/>
        <end position="469"/>
    </location>
</feature>
<keyword evidence="13" id="KW-0902">Two-component regulatory system</keyword>
<dbReference type="SMART" id="SM00387">
    <property type="entry name" value="HATPase_c"/>
    <property type="match status" value="1"/>
</dbReference>
<gene>
    <name evidence="18" type="ORF">SAMN06265338_101515</name>
</gene>